<dbReference type="CDD" id="cd09726">
    <property type="entry name" value="RAMP_I_III"/>
    <property type="match status" value="1"/>
</dbReference>
<dbReference type="Pfam" id="PF03787">
    <property type="entry name" value="RAMPs"/>
    <property type="match status" value="1"/>
</dbReference>
<accession>A0A378NUX3</accession>
<dbReference type="AlphaFoldDB" id="A0A378NUX3"/>
<evidence type="ECO:0000256" key="1">
    <source>
        <dbReference type="ARBA" id="ARBA00023118"/>
    </source>
</evidence>
<evidence type="ECO:0000313" key="3">
    <source>
        <dbReference type="EMBL" id="STY72182.1"/>
    </source>
</evidence>
<dbReference type="EMBL" id="UGPP01000001">
    <property type="protein sequence ID" value="STY72182.1"/>
    <property type="molecule type" value="Genomic_DNA"/>
</dbReference>
<dbReference type="PANTHER" id="PTHR35579">
    <property type="entry name" value="CRISPR SYSTEM CMS ENDORIBONUCLEASE CSM3"/>
    <property type="match status" value="1"/>
</dbReference>
<dbReference type="InterPro" id="IPR052216">
    <property type="entry name" value="CRISPR_Csm3_endoribonuclease"/>
</dbReference>
<protein>
    <submittedName>
        <fullName evidence="3">CRISPR-associated RAMP protein, SSO1426 family</fullName>
    </submittedName>
</protein>
<evidence type="ECO:0000259" key="2">
    <source>
        <dbReference type="Pfam" id="PF03787"/>
    </source>
</evidence>
<name>A0A378NUX3_9FIRM</name>
<gene>
    <name evidence="3" type="ORF">NCTC10571_02373</name>
</gene>
<organism evidence="3 4">
    <name type="scientific">Megamonas hypermegale</name>
    <dbReference type="NCBI Taxonomy" id="158847"/>
    <lineage>
        <taxon>Bacteria</taxon>
        <taxon>Bacillati</taxon>
        <taxon>Bacillota</taxon>
        <taxon>Negativicutes</taxon>
        <taxon>Selenomonadales</taxon>
        <taxon>Selenomonadaceae</taxon>
        <taxon>Megamonas</taxon>
    </lineage>
</organism>
<dbReference type="Proteomes" id="UP000255234">
    <property type="component" value="Unassembled WGS sequence"/>
</dbReference>
<dbReference type="RefSeq" id="WP_115152241.1">
    <property type="nucleotide sequence ID" value="NZ_UGPP01000001.1"/>
</dbReference>
<reference evidence="3 4" key="1">
    <citation type="submission" date="2018-06" db="EMBL/GenBank/DDBJ databases">
        <authorList>
            <consortium name="Pathogen Informatics"/>
            <person name="Doyle S."/>
        </authorList>
    </citation>
    <scope>NUCLEOTIDE SEQUENCE [LARGE SCALE GENOMIC DNA]</scope>
    <source>
        <strain evidence="3 4">NCTC10571</strain>
    </source>
</reference>
<dbReference type="GO" id="GO:0051607">
    <property type="term" value="P:defense response to virus"/>
    <property type="evidence" value="ECO:0007669"/>
    <property type="project" value="UniProtKB-KW"/>
</dbReference>
<proteinExistence type="predicted"/>
<sequence length="210" mass="24328">MHNFKIKITTKSPLQLGYGRAGIVIDSDVVHDKYGMPYFPAKRFKGLLYESALEIAEIFDEKIFTKKDIDKLFGQGEDGISRIYINNFYLKNYEKMYSDWQYLNNEYKGFFTAQSILDLYTDIRYQTTIDKKTGTTVDGSLHNMRIIDAGTEFYGEIILIEDCELNQKILALALKNLRFAGAKRNRGCGRINCLLINEKELPQKIFKEVI</sequence>
<dbReference type="PANTHER" id="PTHR35579:SF3">
    <property type="entry name" value="CRISPR SYSTEM CMS ENDORIBONUCLEASE CSM3"/>
    <property type="match status" value="1"/>
</dbReference>
<feature type="domain" description="CRISPR type III-associated protein" evidence="2">
    <location>
        <begin position="7"/>
        <end position="191"/>
    </location>
</feature>
<dbReference type="InterPro" id="IPR005537">
    <property type="entry name" value="RAMP_III_fam"/>
</dbReference>
<evidence type="ECO:0000313" key="4">
    <source>
        <dbReference type="Proteomes" id="UP000255234"/>
    </source>
</evidence>
<keyword evidence="1" id="KW-0051">Antiviral defense</keyword>